<accession>A0AAE1E950</accession>
<protein>
    <recommendedName>
        <fullName evidence="5">RNA helicase</fullName>
    </recommendedName>
</protein>
<sequence length="476" mass="54789">MVLAQTQQASRKQNDANVLHCAKHPCSSKKDPEYCHWVKRLHKAVMELKIEDGAQRTFEFRYLDIITDYLQAYHFSLETLALAQIEDVMKFLEQSFSSFSPETNPDTTEPEQNFYELFLTLKEMANRQRNFVNPNLEILAEKLRENVVNGRHDARAIVFVRTRVLAEAVASWLCKCGDVDLMRLNARKFTGSQASEEQGGTSAAEQKWVVENFRSGEVRVLIATSVAEEGIDIPECNLVIRYNYTRNEVSKVQTRGRSRTSGGISILLAMPAVFQLERKNCVRERLMESALHQISEMSSAQFSEKVNAHQRKLFQDWDLEAIINERRRSELENVKFSVLCCGCRKISVHSSEIRTINETHRISISRNLLDHMKFKPVKEQWFDGIAFVGTAHCKGETEPGKYCGYKIGKLLTHKGCPFVTLGCDKLLFLRDNEKRPDPKIKQWKEVGYFIEELTSEQLHEYATEIFRPDCRAAFAN</sequence>
<dbReference type="SUPFAM" id="SSF52540">
    <property type="entry name" value="P-loop containing nucleoside triphosphate hydrolases"/>
    <property type="match status" value="1"/>
</dbReference>
<evidence type="ECO:0000313" key="3">
    <source>
        <dbReference type="EMBL" id="KAK3798944.1"/>
    </source>
</evidence>
<dbReference type="Proteomes" id="UP001283361">
    <property type="component" value="Unassembled WGS sequence"/>
</dbReference>
<proteinExistence type="predicted"/>
<gene>
    <name evidence="3" type="ORF">RRG08_035569</name>
</gene>
<dbReference type="EMBL" id="JAWDGP010000612">
    <property type="protein sequence ID" value="KAK3798944.1"/>
    <property type="molecule type" value="Genomic_DNA"/>
</dbReference>
<dbReference type="GO" id="GO:0005737">
    <property type="term" value="C:cytoplasm"/>
    <property type="evidence" value="ECO:0007669"/>
    <property type="project" value="TreeGrafter"/>
</dbReference>
<evidence type="ECO:0008006" key="5">
    <source>
        <dbReference type="Google" id="ProtNLM"/>
    </source>
</evidence>
<keyword evidence="4" id="KW-1185">Reference proteome</keyword>
<reference evidence="3" key="1">
    <citation type="journal article" date="2023" name="G3 (Bethesda)">
        <title>A reference genome for the long-term kleptoplast-retaining sea slug Elysia crispata morphotype clarki.</title>
        <authorList>
            <person name="Eastman K.E."/>
            <person name="Pendleton A.L."/>
            <person name="Shaikh M.A."/>
            <person name="Suttiyut T."/>
            <person name="Ogas R."/>
            <person name="Tomko P."/>
            <person name="Gavelis G."/>
            <person name="Widhalm J.R."/>
            <person name="Wisecaver J.H."/>
        </authorList>
    </citation>
    <scope>NUCLEOTIDE SEQUENCE</scope>
    <source>
        <strain evidence="3">ECLA1</strain>
    </source>
</reference>
<dbReference type="PROSITE" id="PS51194">
    <property type="entry name" value="HELICASE_CTER"/>
    <property type="match status" value="1"/>
</dbReference>
<dbReference type="AlphaFoldDB" id="A0AAE1E950"/>
<dbReference type="InterPro" id="IPR001650">
    <property type="entry name" value="Helicase_C-like"/>
</dbReference>
<dbReference type="PROSITE" id="PS51789">
    <property type="entry name" value="RLR_CTR"/>
    <property type="match status" value="1"/>
</dbReference>
<dbReference type="InterPro" id="IPR027417">
    <property type="entry name" value="P-loop_NTPase"/>
</dbReference>
<evidence type="ECO:0000259" key="1">
    <source>
        <dbReference type="PROSITE" id="PS51194"/>
    </source>
</evidence>
<dbReference type="Pfam" id="PF00271">
    <property type="entry name" value="Helicase_C"/>
    <property type="match status" value="1"/>
</dbReference>
<feature type="domain" description="Helicase C-terminal" evidence="1">
    <location>
        <begin position="135"/>
        <end position="314"/>
    </location>
</feature>
<dbReference type="PANTHER" id="PTHR14074">
    <property type="entry name" value="HELICASE WITH DEATH DOMAIN-RELATED"/>
    <property type="match status" value="1"/>
</dbReference>
<organism evidence="3 4">
    <name type="scientific">Elysia crispata</name>
    <name type="common">lettuce slug</name>
    <dbReference type="NCBI Taxonomy" id="231223"/>
    <lineage>
        <taxon>Eukaryota</taxon>
        <taxon>Metazoa</taxon>
        <taxon>Spiralia</taxon>
        <taxon>Lophotrochozoa</taxon>
        <taxon>Mollusca</taxon>
        <taxon>Gastropoda</taxon>
        <taxon>Heterobranchia</taxon>
        <taxon>Euthyneura</taxon>
        <taxon>Panpulmonata</taxon>
        <taxon>Sacoglossa</taxon>
        <taxon>Placobranchoidea</taxon>
        <taxon>Plakobranchidae</taxon>
        <taxon>Elysia</taxon>
    </lineage>
</organism>
<dbReference type="SMART" id="SM00490">
    <property type="entry name" value="HELICc"/>
    <property type="match status" value="1"/>
</dbReference>
<dbReference type="InterPro" id="IPR021673">
    <property type="entry name" value="RLR_CTR"/>
</dbReference>
<evidence type="ECO:0000259" key="2">
    <source>
        <dbReference type="PROSITE" id="PS51789"/>
    </source>
</evidence>
<dbReference type="InterPro" id="IPR051363">
    <property type="entry name" value="RLR_Helicase"/>
</dbReference>
<feature type="domain" description="RLR CTR" evidence="2">
    <location>
        <begin position="326"/>
        <end position="460"/>
    </location>
</feature>
<dbReference type="Gene3D" id="3.40.50.300">
    <property type="entry name" value="P-loop containing nucleotide triphosphate hydrolases"/>
    <property type="match status" value="1"/>
</dbReference>
<evidence type="ECO:0000313" key="4">
    <source>
        <dbReference type="Proteomes" id="UP001283361"/>
    </source>
</evidence>
<dbReference type="Gene3D" id="2.170.150.30">
    <property type="entry name" value="RIG-I-like receptor, C-terminal regulatory domain"/>
    <property type="match status" value="1"/>
</dbReference>
<dbReference type="InterPro" id="IPR038557">
    <property type="entry name" value="RLR_C_sf"/>
</dbReference>
<name>A0AAE1E950_9GAST</name>
<dbReference type="Pfam" id="PF11648">
    <property type="entry name" value="RIG-I_C-RD"/>
    <property type="match status" value="1"/>
</dbReference>
<dbReference type="PANTHER" id="PTHR14074:SF16">
    <property type="entry name" value="ANTIVIRAL INNATE IMMUNE RESPONSE RECEPTOR RIG-I"/>
    <property type="match status" value="1"/>
</dbReference>
<comment type="caution">
    <text evidence="3">The sequence shown here is derived from an EMBL/GenBank/DDBJ whole genome shotgun (WGS) entry which is preliminary data.</text>
</comment>
<dbReference type="Gene3D" id="1.20.1320.30">
    <property type="match status" value="1"/>
</dbReference>